<dbReference type="Gene3D" id="3.90.550.10">
    <property type="entry name" value="Spore Coat Polysaccharide Biosynthesis Protein SpsA, Chain A"/>
    <property type="match status" value="1"/>
</dbReference>
<dbReference type="SUPFAM" id="SSF53448">
    <property type="entry name" value="Nucleotide-diphospho-sugar transferases"/>
    <property type="match status" value="1"/>
</dbReference>
<protein>
    <submittedName>
        <fullName evidence="2">Spore coat polysaccharide biosynthesis protein SpsA</fullName>
    </submittedName>
</protein>
<reference evidence="2 3" key="1">
    <citation type="submission" date="2019-02" db="EMBL/GenBank/DDBJ databases">
        <title>Deep-cultivation of Planctomycetes and their phenomic and genomic characterization uncovers novel biology.</title>
        <authorList>
            <person name="Wiegand S."/>
            <person name="Jogler M."/>
            <person name="Boedeker C."/>
            <person name="Pinto D."/>
            <person name="Vollmers J."/>
            <person name="Rivas-Marin E."/>
            <person name="Kohn T."/>
            <person name="Peeters S.H."/>
            <person name="Heuer A."/>
            <person name="Rast P."/>
            <person name="Oberbeckmann S."/>
            <person name="Bunk B."/>
            <person name="Jeske O."/>
            <person name="Meyerdierks A."/>
            <person name="Storesund J.E."/>
            <person name="Kallscheuer N."/>
            <person name="Luecker S."/>
            <person name="Lage O.M."/>
            <person name="Pohl T."/>
            <person name="Merkel B.J."/>
            <person name="Hornburger P."/>
            <person name="Mueller R.-W."/>
            <person name="Bruemmer F."/>
            <person name="Labrenz M."/>
            <person name="Spormann A.M."/>
            <person name="Op Den Camp H."/>
            <person name="Overmann J."/>
            <person name="Amann R."/>
            <person name="Jetten M.S.M."/>
            <person name="Mascher T."/>
            <person name="Medema M.H."/>
            <person name="Devos D.P."/>
            <person name="Kaster A.-K."/>
            <person name="Ovreas L."/>
            <person name="Rohde M."/>
            <person name="Galperin M.Y."/>
            <person name="Jogler C."/>
        </authorList>
    </citation>
    <scope>NUCLEOTIDE SEQUENCE [LARGE SCALE GENOMIC DNA]</scope>
    <source>
        <strain evidence="2 3">CA85</strain>
    </source>
</reference>
<name>A0A5C5X190_9BACT</name>
<dbReference type="Pfam" id="PF00535">
    <property type="entry name" value="Glycos_transf_2"/>
    <property type="match status" value="1"/>
</dbReference>
<dbReference type="PANTHER" id="PTHR22916:SF3">
    <property type="entry name" value="UDP-GLCNAC:BETAGAL BETA-1,3-N-ACETYLGLUCOSAMINYLTRANSFERASE-LIKE PROTEIN 1"/>
    <property type="match status" value="1"/>
</dbReference>
<evidence type="ECO:0000313" key="3">
    <source>
        <dbReference type="Proteomes" id="UP000318053"/>
    </source>
</evidence>
<dbReference type="InterPro" id="IPR001173">
    <property type="entry name" value="Glyco_trans_2-like"/>
</dbReference>
<feature type="domain" description="Glycosyltransferase 2-like" evidence="1">
    <location>
        <begin position="35"/>
        <end position="131"/>
    </location>
</feature>
<dbReference type="AlphaFoldDB" id="A0A5C5X190"/>
<evidence type="ECO:0000259" key="1">
    <source>
        <dbReference type="Pfam" id="PF00535"/>
    </source>
</evidence>
<comment type="caution">
    <text evidence="2">The sequence shown here is derived from an EMBL/GenBank/DDBJ whole genome shotgun (WGS) entry which is preliminary data.</text>
</comment>
<dbReference type="OrthoDB" id="215285at2"/>
<keyword evidence="3" id="KW-1185">Reference proteome</keyword>
<dbReference type="EMBL" id="SJPK01000019">
    <property type="protein sequence ID" value="TWT55982.1"/>
    <property type="molecule type" value="Genomic_DNA"/>
</dbReference>
<evidence type="ECO:0000313" key="2">
    <source>
        <dbReference type="EMBL" id="TWT55982.1"/>
    </source>
</evidence>
<accession>A0A5C5X190</accession>
<dbReference type="InterPro" id="IPR029044">
    <property type="entry name" value="Nucleotide-diphossugar_trans"/>
</dbReference>
<dbReference type="GO" id="GO:0016758">
    <property type="term" value="F:hexosyltransferase activity"/>
    <property type="evidence" value="ECO:0007669"/>
    <property type="project" value="UniProtKB-ARBA"/>
</dbReference>
<dbReference type="CDD" id="cd00761">
    <property type="entry name" value="Glyco_tranf_GTA_type"/>
    <property type="match status" value="1"/>
</dbReference>
<dbReference type="Proteomes" id="UP000318053">
    <property type="component" value="Unassembled WGS sequence"/>
</dbReference>
<sequence length="144" mass="16112">MQPRQTDHSLSPISELSDSQKVAACLSTGIKPVVSAIMPTFGRPELVSESVAMFLAQDYPQKELIILNDCDGQIFRFDHPQVRVVNQSQRYATLGEKRNACIKLAEGEVIAVWDDDDVYLPWRFSDAVSEMLSRQGSWALPRTG</sequence>
<gene>
    <name evidence="2" type="primary">spsA</name>
    <name evidence="2" type="ORF">CA85_46900</name>
</gene>
<dbReference type="PANTHER" id="PTHR22916">
    <property type="entry name" value="GLYCOSYLTRANSFERASE"/>
    <property type="match status" value="1"/>
</dbReference>
<proteinExistence type="predicted"/>
<organism evidence="2 3">
    <name type="scientific">Allorhodopirellula solitaria</name>
    <dbReference type="NCBI Taxonomy" id="2527987"/>
    <lineage>
        <taxon>Bacteria</taxon>
        <taxon>Pseudomonadati</taxon>
        <taxon>Planctomycetota</taxon>
        <taxon>Planctomycetia</taxon>
        <taxon>Pirellulales</taxon>
        <taxon>Pirellulaceae</taxon>
        <taxon>Allorhodopirellula</taxon>
    </lineage>
</organism>